<dbReference type="Proteomes" id="UP000557483">
    <property type="component" value="Unassembled WGS sequence"/>
</dbReference>
<evidence type="ECO:0000313" key="2">
    <source>
        <dbReference type="Proteomes" id="UP000557483"/>
    </source>
</evidence>
<protein>
    <submittedName>
        <fullName evidence="1">Uncharacterized protein</fullName>
    </submittedName>
</protein>
<dbReference type="AlphaFoldDB" id="A0A839CF44"/>
<sequence>MKPAPEAGKTSEPFSVFLQARPGVQANAVLAAAAPETKLNRMDSVSIHFQDALSAAQARHPVIDIF</sequence>
<reference evidence="1 2" key="1">
    <citation type="submission" date="2020-06" db="EMBL/GenBank/DDBJ databases">
        <title>REHAB project genomes.</title>
        <authorList>
            <person name="Shaw L.P."/>
        </authorList>
    </citation>
    <scope>NUCLEOTIDE SEQUENCE [LARGE SCALE GENOMIC DNA]</scope>
    <source>
        <strain evidence="1 2">RHBSTW-00092</strain>
    </source>
</reference>
<accession>A0A839CF44</accession>
<dbReference type="EMBL" id="JABXRN010000001">
    <property type="protein sequence ID" value="MBA8122747.1"/>
    <property type="molecule type" value="Genomic_DNA"/>
</dbReference>
<organism evidence="1 2">
    <name type="scientific">Klebsiella grimontii</name>
    <dbReference type="NCBI Taxonomy" id="2058152"/>
    <lineage>
        <taxon>Bacteria</taxon>
        <taxon>Pseudomonadati</taxon>
        <taxon>Pseudomonadota</taxon>
        <taxon>Gammaproteobacteria</taxon>
        <taxon>Enterobacterales</taxon>
        <taxon>Enterobacteriaceae</taxon>
        <taxon>Klebsiella/Raoultella group</taxon>
        <taxon>Klebsiella</taxon>
    </lineage>
</organism>
<proteinExistence type="predicted"/>
<evidence type="ECO:0000313" key="1">
    <source>
        <dbReference type="EMBL" id="MBA8122747.1"/>
    </source>
</evidence>
<name>A0A839CF44_9ENTR</name>
<gene>
    <name evidence="1" type="ORF">HV064_02255</name>
</gene>
<dbReference type="RefSeq" id="WP_064342307.1">
    <property type="nucleotide sequence ID" value="NZ_CABGKV010000001.1"/>
</dbReference>
<comment type="caution">
    <text evidence="1">The sequence shown here is derived from an EMBL/GenBank/DDBJ whole genome shotgun (WGS) entry which is preliminary data.</text>
</comment>